<feature type="transmembrane region" description="Helical" evidence="1">
    <location>
        <begin position="6"/>
        <end position="26"/>
    </location>
</feature>
<dbReference type="Proteomes" id="UP001233999">
    <property type="component" value="Unassembled WGS sequence"/>
</dbReference>
<protein>
    <submittedName>
        <fullName evidence="2">Uncharacterized protein</fullName>
    </submittedName>
</protein>
<feature type="transmembrane region" description="Helical" evidence="1">
    <location>
        <begin position="162"/>
        <end position="179"/>
    </location>
</feature>
<evidence type="ECO:0000313" key="2">
    <source>
        <dbReference type="EMBL" id="KAJ9579691.1"/>
    </source>
</evidence>
<keyword evidence="1" id="KW-0472">Membrane</keyword>
<reference evidence="2" key="1">
    <citation type="journal article" date="2023" name="IScience">
        <title>Live-bearing cockroach genome reveals convergent evolutionary mechanisms linked to viviparity in insects and beyond.</title>
        <authorList>
            <person name="Fouks B."/>
            <person name="Harrison M.C."/>
            <person name="Mikhailova A.A."/>
            <person name="Marchal E."/>
            <person name="English S."/>
            <person name="Carruthers M."/>
            <person name="Jennings E.C."/>
            <person name="Chiamaka E.L."/>
            <person name="Frigard R.A."/>
            <person name="Pippel M."/>
            <person name="Attardo G.M."/>
            <person name="Benoit J.B."/>
            <person name="Bornberg-Bauer E."/>
            <person name="Tobe S.S."/>
        </authorList>
    </citation>
    <scope>NUCLEOTIDE SEQUENCE</scope>
    <source>
        <strain evidence="2">Stay&amp;Tobe</strain>
    </source>
</reference>
<keyword evidence="1" id="KW-0812">Transmembrane</keyword>
<sequence length="226" mass="25743">SCLFMYFLPTCIAAPASMFFISSQLNSDKLFALKSRNLLDVPTLTPLMSSSSKCVPLLWSPEWLCSGLTGTTRTSSFCLIPLTIIVNVVLHPFTVMQLPPYVFENHAYLMFSLINPVSSLTKSSLWNADPYHIYGDNITDFFFRRGYRLILFARFLQYRRPIILVLQYLFLIIEVKNAFKLLGLQLSVCLTCYSLTRILLFLSLLSLGGLPPFLGYCKLKILQHLT</sequence>
<name>A0AAD7ZFZ3_DIPPU</name>
<dbReference type="AlphaFoldDB" id="A0AAD7ZFZ3"/>
<keyword evidence="1" id="KW-1133">Transmembrane helix</keyword>
<dbReference type="EMBL" id="JASPKZ010008379">
    <property type="protein sequence ID" value="KAJ9579691.1"/>
    <property type="molecule type" value="Genomic_DNA"/>
</dbReference>
<feature type="transmembrane region" description="Helical" evidence="1">
    <location>
        <begin position="199"/>
        <end position="217"/>
    </location>
</feature>
<keyword evidence="3" id="KW-1185">Reference proteome</keyword>
<gene>
    <name evidence="2" type="ORF">L9F63_004617</name>
</gene>
<evidence type="ECO:0000256" key="1">
    <source>
        <dbReference type="SAM" id="Phobius"/>
    </source>
</evidence>
<organism evidence="2 3">
    <name type="scientific">Diploptera punctata</name>
    <name type="common">Pacific beetle cockroach</name>
    <dbReference type="NCBI Taxonomy" id="6984"/>
    <lineage>
        <taxon>Eukaryota</taxon>
        <taxon>Metazoa</taxon>
        <taxon>Ecdysozoa</taxon>
        <taxon>Arthropoda</taxon>
        <taxon>Hexapoda</taxon>
        <taxon>Insecta</taxon>
        <taxon>Pterygota</taxon>
        <taxon>Neoptera</taxon>
        <taxon>Polyneoptera</taxon>
        <taxon>Dictyoptera</taxon>
        <taxon>Blattodea</taxon>
        <taxon>Blaberoidea</taxon>
        <taxon>Blaberidae</taxon>
        <taxon>Diplopterinae</taxon>
        <taxon>Diploptera</taxon>
    </lineage>
</organism>
<evidence type="ECO:0000313" key="3">
    <source>
        <dbReference type="Proteomes" id="UP001233999"/>
    </source>
</evidence>
<comment type="caution">
    <text evidence="2">The sequence shown here is derived from an EMBL/GenBank/DDBJ whole genome shotgun (WGS) entry which is preliminary data.</text>
</comment>
<feature type="non-terminal residue" evidence="2">
    <location>
        <position position="1"/>
    </location>
</feature>
<feature type="non-terminal residue" evidence="2">
    <location>
        <position position="226"/>
    </location>
</feature>
<accession>A0AAD7ZFZ3</accession>
<reference evidence="2" key="2">
    <citation type="submission" date="2023-05" db="EMBL/GenBank/DDBJ databases">
        <authorList>
            <person name="Fouks B."/>
        </authorList>
    </citation>
    <scope>NUCLEOTIDE SEQUENCE</scope>
    <source>
        <strain evidence="2">Stay&amp;Tobe</strain>
        <tissue evidence="2">Testes</tissue>
    </source>
</reference>
<proteinExistence type="predicted"/>